<evidence type="ECO:0000256" key="2">
    <source>
        <dbReference type="SAM" id="MobiDB-lite"/>
    </source>
</evidence>
<gene>
    <name evidence="4" type="ORF">SPRG_03987</name>
</gene>
<dbReference type="InterPro" id="IPR035979">
    <property type="entry name" value="RBD_domain_sf"/>
</dbReference>
<dbReference type="OrthoDB" id="7763451at2759"/>
<dbReference type="EMBL" id="KK583198">
    <property type="protein sequence ID" value="KDO31370.1"/>
    <property type="molecule type" value="Genomic_DNA"/>
</dbReference>
<dbReference type="KEGG" id="spar:SPRG_03987"/>
<proteinExistence type="predicted"/>
<dbReference type="RefSeq" id="XP_012197967.1">
    <property type="nucleotide sequence ID" value="XM_012342577.1"/>
</dbReference>
<dbReference type="AlphaFoldDB" id="A0A067CQ47"/>
<feature type="domain" description="RRM" evidence="3">
    <location>
        <begin position="91"/>
        <end position="159"/>
    </location>
</feature>
<evidence type="ECO:0000313" key="5">
    <source>
        <dbReference type="Proteomes" id="UP000030745"/>
    </source>
</evidence>
<keyword evidence="5" id="KW-1185">Reference proteome</keyword>
<dbReference type="PANTHER" id="PTHR32343:SF10">
    <property type="entry name" value="RNA-BINDING REGION RNP-1 DOMAIN-CONTAINING PROTEIN"/>
    <property type="match status" value="1"/>
</dbReference>
<dbReference type="SMART" id="SM00360">
    <property type="entry name" value="RRM"/>
    <property type="match status" value="1"/>
</dbReference>
<feature type="region of interest" description="Disordered" evidence="2">
    <location>
        <begin position="307"/>
        <end position="341"/>
    </location>
</feature>
<dbReference type="Gene3D" id="3.30.70.330">
    <property type="match status" value="1"/>
</dbReference>
<dbReference type="GeneID" id="24126460"/>
<dbReference type="InterPro" id="IPR000504">
    <property type="entry name" value="RRM_dom"/>
</dbReference>
<dbReference type="VEuPathDB" id="FungiDB:SPRG_03987"/>
<sequence>MIKVIMKEEAKAPVEIELEADSTIAELLQVAASVRTTIDLVEPVVEFPEGTAVNKHVGAISALGITNGATVYLKAPKPVDDSSVTEDEVASTIVVTNIPMAEKTVTEQALVAVFASCGAVKRTILQADGETLQHAVLVFATPEAAAASLQHDGAAVLNGHISVISAGALPPSSPSKKASSGVNSVAKFLAGGYSVGAAGLTHVQRFDEEHKISLQVKSGAEVAKMKAAELDAQFHVSEKIATVGKKAHELDAKYQVSQKASEAAATAVSAADALAKKAMENKTVSDGVQKINSFFSSLMSVANQTVEETKKEIHEHHPTSPRAAAAAPPAPTTVADAHKTA</sequence>
<dbReference type="PANTHER" id="PTHR32343">
    <property type="entry name" value="SERINE/ARGININE-RICH SPLICING FACTOR"/>
    <property type="match status" value="1"/>
</dbReference>
<evidence type="ECO:0000256" key="1">
    <source>
        <dbReference type="PROSITE-ProRule" id="PRU00176"/>
    </source>
</evidence>
<evidence type="ECO:0000313" key="4">
    <source>
        <dbReference type="EMBL" id="KDO31370.1"/>
    </source>
</evidence>
<dbReference type="SUPFAM" id="SSF54928">
    <property type="entry name" value="RNA-binding domain, RBD"/>
    <property type="match status" value="1"/>
</dbReference>
<protein>
    <recommendedName>
        <fullName evidence="3">RRM domain-containing protein</fullName>
    </recommendedName>
</protein>
<dbReference type="Proteomes" id="UP000030745">
    <property type="component" value="Unassembled WGS sequence"/>
</dbReference>
<evidence type="ECO:0000259" key="3">
    <source>
        <dbReference type="PROSITE" id="PS50102"/>
    </source>
</evidence>
<name>A0A067CQ47_SAPPC</name>
<dbReference type="GO" id="GO:0003723">
    <property type="term" value="F:RNA binding"/>
    <property type="evidence" value="ECO:0007669"/>
    <property type="project" value="UniProtKB-UniRule"/>
</dbReference>
<organism evidence="4 5">
    <name type="scientific">Saprolegnia parasitica (strain CBS 223.65)</name>
    <dbReference type="NCBI Taxonomy" id="695850"/>
    <lineage>
        <taxon>Eukaryota</taxon>
        <taxon>Sar</taxon>
        <taxon>Stramenopiles</taxon>
        <taxon>Oomycota</taxon>
        <taxon>Saprolegniomycetes</taxon>
        <taxon>Saprolegniales</taxon>
        <taxon>Saprolegniaceae</taxon>
        <taxon>Saprolegnia</taxon>
    </lineage>
</organism>
<dbReference type="InterPro" id="IPR012677">
    <property type="entry name" value="Nucleotide-bd_a/b_plait_sf"/>
</dbReference>
<keyword evidence="1" id="KW-0694">RNA-binding</keyword>
<reference evidence="4 5" key="1">
    <citation type="journal article" date="2013" name="PLoS Genet.">
        <title>Distinctive expansion of potential virulence genes in the genome of the oomycete fish pathogen Saprolegnia parasitica.</title>
        <authorList>
            <person name="Jiang R.H."/>
            <person name="de Bruijn I."/>
            <person name="Haas B.J."/>
            <person name="Belmonte R."/>
            <person name="Lobach L."/>
            <person name="Christie J."/>
            <person name="van den Ackerveken G."/>
            <person name="Bottin A."/>
            <person name="Bulone V."/>
            <person name="Diaz-Moreno S.M."/>
            <person name="Dumas B."/>
            <person name="Fan L."/>
            <person name="Gaulin E."/>
            <person name="Govers F."/>
            <person name="Grenville-Briggs L.J."/>
            <person name="Horner N.R."/>
            <person name="Levin J.Z."/>
            <person name="Mammella M."/>
            <person name="Meijer H.J."/>
            <person name="Morris P."/>
            <person name="Nusbaum C."/>
            <person name="Oome S."/>
            <person name="Phillips A.J."/>
            <person name="van Rooyen D."/>
            <person name="Rzeszutek E."/>
            <person name="Saraiva M."/>
            <person name="Secombes C.J."/>
            <person name="Seidl M.F."/>
            <person name="Snel B."/>
            <person name="Stassen J.H."/>
            <person name="Sykes S."/>
            <person name="Tripathy S."/>
            <person name="van den Berg H."/>
            <person name="Vega-Arreguin J.C."/>
            <person name="Wawra S."/>
            <person name="Young S.K."/>
            <person name="Zeng Q."/>
            <person name="Dieguez-Uribeondo J."/>
            <person name="Russ C."/>
            <person name="Tyler B.M."/>
            <person name="van West P."/>
        </authorList>
    </citation>
    <scope>NUCLEOTIDE SEQUENCE [LARGE SCALE GENOMIC DNA]</scope>
    <source>
        <strain evidence="4 5">CBS 223.65</strain>
    </source>
</reference>
<dbReference type="OMA" id="KEIHEHH"/>
<accession>A0A067CQ47</accession>
<feature type="compositionally biased region" description="Basic and acidic residues" evidence="2">
    <location>
        <begin position="307"/>
        <end position="318"/>
    </location>
</feature>
<feature type="compositionally biased region" description="Low complexity" evidence="2">
    <location>
        <begin position="320"/>
        <end position="335"/>
    </location>
</feature>
<dbReference type="PROSITE" id="PS50102">
    <property type="entry name" value="RRM"/>
    <property type="match status" value="1"/>
</dbReference>